<dbReference type="EMBL" id="JAVKGS010000001">
    <property type="protein sequence ID" value="MDR5691399.1"/>
    <property type="molecule type" value="Genomic_DNA"/>
</dbReference>
<dbReference type="InterPro" id="IPR029058">
    <property type="entry name" value="AB_hydrolase_fold"/>
</dbReference>
<evidence type="ECO:0000313" key="3">
    <source>
        <dbReference type="Proteomes" id="UP001260072"/>
    </source>
</evidence>
<accession>A0ABU1FI18</accession>
<dbReference type="SUPFAM" id="SSF53474">
    <property type="entry name" value="alpha/beta-Hydrolases"/>
    <property type="match status" value="1"/>
</dbReference>
<gene>
    <name evidence="2" type="ORF">RH861_04905</name>
</gene>
<keyword evidence="2" id="KW-0378">Hydrolase</keyword>
<comment type="caution">
    <text evidence="2">The sequence shown here is derived from an EMBL/GenBank/DDBJ whole genome shotgun (WGS) entry which is preliminary data.</text>
</comment>
<dbReference type="Gene3D" id="3.40.50.1820">
    <property type="entry name" value="alpha/beta hydrolase"/>
    <property type="match status" value="1"/>
</dbReference>
<name>A0ABU1FI18_9MICO</name>
<reference evidence="3" key="1">
    <citation type="submission" date="2023-07" db="EMBL/GenBank/DDBJ databases">
        <title>Description of three actinobacteria isolated from air of manufacturing shop in a pharmaceutical factory.</title>
        <authorList>
            <person name="Zhang D.-F."/>
        </authorList>
    </citation>
    <scope>NUCLEOTIDE SEQUENCE [LARGE SCALE GENOMIC DNA]</scope>
    <source>
        <strain evidence="3">CCTCC AB 2011122</strain>
    </source>
</reference>
<keyword evidence="3" id="KW-1185">Reference proteome</keyword>
<dbReference type="PANTHER" id="PTHR43433:SF5">
    <property type="entry name" value="AB HYDROLASE-1 DOMAIN-CONTAINING PROTEIN"/>
    <property type="match status" value="1"/>
</dbReference>
<evidence type="ECO:0000259" key="1">
    <source>
        <dbReference type="Pfam" id="PF00561"/>
    </source>
</evidence>
<sequence>MIVGGSLVAGLAALAAWIRFGGPRLPVDTDAVIDRVAASDLAGVMTGTTGETDASGIRLWFESIPPAGPERGTVLLLISLGADGLLWPPAFLRALTGAGYRVIRFDQRGTGASDWLPGWSPEHPYTLVDLARDAVAVLDATGTERAHLVGLSFGGMVAQEVAIVAPDRVASLTLMSTSPDPTDPTLPEPRVGRLALLAIRNLPLLKYRLRGGDRALVKERIAKMINAFGPDGVDVEENAALVLYDLRHRNGLNVRAFRQHQAAVAATRSRAAALGTITVPTLVVHGTDDDFIPFEHARRLAASIPDAAHLWLGGVGHVFPYPPWADVEGAILAHLDAAAR</sequence>
<dbReference type="Pfam" id="PF00561">
    <property type="entry name" value="Abhydrolase_1"/>
    <property type="match status" value="1"/>
</dbReference>
<feature type="domain" description="AB hydrolase-1" evidence="1">
    <location>
        <begin position="73"/>
        <end position="318"/>
    </location>
</feature>
<protein>
    <submittedName>
        <fullName evidence="2">Alpha/beta hydrolase</fullName>
    </submittedName>
</protein>
<dbReference type="InterPro" id="IPR000073">
    <property type="entry name" value="AB_hydrolase_1"/>
</dbReference>
<dbReference type="InterPro" id="IPR050471">
    <property type="entry name" value="AB_hydrolase"/>
</dbReference>
<dbReference type="Proteomes" id="UP001260072">
    <property type="component" value="Unassembled WGS sequence"/>
</dbReference>
<dbReference type="RefSeq" id="WP_310520019.1">
    <property type="nucleotide sequence ID" value="NZ_BAABBS010000003.1"/>
</dbReference>
<dbReference type="PRINTS" id="PR00111">
    <property type="entry name" value="ABHYDROLASE"/>
</dbReference>
<dbReference type="PANTHER" id="PTHR43433">
    <property type="entry name" value="HYDROLASE, ALPHA/BETA FOLD FAMILY PROTEIN"/>
    <property type="match status" value="1"/>
</dbReference>
<organism evidence="2 3">
    <name type="scientific">Agromyces indicus</name>
    <dbReference type="NCBI Taxonomy" id="758919"/>
    <lineage>
        <taxon>Bacteria</taxon>
        <taxon>Bacillati</taxon>
        <taxon>Actinomycetota</taxon>
        <taxon>Actinomycetes</taxon>
        <taxon>Micrococcales</taxon>
        <taxon>Microbacteriaceae</taxon>
        <taxon>Agromyces</taxon>
    </lineage>
</organism>
<dbReference type="GO" id="GO:0016787">
    <property type="term" value="F:hydrolase activity"/>
    <property type="evidence" value="ECO:0007669"/>
    <property type="project" value="UniProtKB-KW"/>
</dbReference>
<evidence type="ECO:0000313" key="2">
    <source>
        <dbReference type="EMBL" id="MDR5691399.1"/>
    </source>
</evidence>
<proteinExistence type="predicted"/>